<evidence type="ECO:0000313" key="1">
    <source>
        <dbReference type="EMBL" id="WOT02543.1"/>
    </source>
</evidence>
<reference evidence="1" key="1">
    <citation type="submission" date="2017-12" db="EMBL/GenBank/DDBJ databases">
        <authorList>
            <person name="Thomas-White K."/>
            <person name="Wolfe A.J."/>
        </authorList>
    </citation>
    <scope>NUCLEOTIDE SEQUENCE</scope>
    <source>
        <strain evidence="1">UMB0763</strain>
    </source>
</reference>
<dbReference type="AlphaFoldDB" id="A0AAF0YWL2"/>
<dbReference type="EMBL" id="CP136958">
    <property type="protein sequence ID" value="WOT02543.1"/>
    <property type="molecule type" value="Genomic_DNA"/>
</dbReference>
<evidence type="ECO:0000313" key="2">
    <source>
        <dbReference type="Proteomes" id="UP000234560"/>
    </source>
</evidence>
<sequence length="56" mass="6037">MATRIEKLTIDAAPTGILLDIDGAPEGINIEYQILPDVVAAIVEEALEHRKAPQGR</sequence>
<reference evidence="1" key="2">
    <citation type="submission" date="2023-10" db="EMBL/GenBank/DDBJ databases">
        <authorList>
            <person name="Choi B."/>
        </authorList>
    </citation>
    <scope>NUCLEOTIDE SEQUENCE</scope>
    <source>
        <strain evidence="1">UMB0763</strain>
    </source>
</reference>
<dbReference type="RefSeq" id="WP_180805619.1">
    <property type="nucleotide sequence ID" value="NZ_CP136958.1"/>
</dbReference>
<dbReference type="KEGG" id="cpyr:CYJ47_01870"/>
<gene>
    <name evidence="1" type="ORF">CYJ47_01870</name>
</gene>
<proteinExistence type="predicted"/>
<protein>
    <submittedName>
        <fullName evidence="1">Uncharacterized protein</fullName>
    </submittedName>
</protein>
<organism evidence="1 2">
    <name type="scientific">Corynebacterium pyruviciproducens</name>
    <dbReference type="NCBI Taxonomy" id="598660"/>
    <lineage>
        <taxon>Bacteria</taxon>
        <taxon>Bacillati</taxon>
        <taxon>Actinomycetota</taxon>
        <taxon>Actinomycetes</taxon>
        <taxon>Mycobacteriales</taxon>
        <taxon>Corynebacteriaceae</taxon>
        <taxon>Corynebacterium</taxon>
    </lineage>
</organism>
<name>A0AAF0YWL2_9CORY</name>
<accession>A0AAF0YWL2</accession>
<dbReference type="Proteomes" id="UP000234560">
    <property type="component" value="Chromosome"/>
</dbReference>